<dbReference type="PRINTS" id="PR00080">
    <property type="entry name" value="SDRFAMILY"/>
</dbReference>
<dbReference type="FunFam" id="3.40.50.720:FF:000084">
    <property type="entry name" value="Short-chain dehydrogenase reductase"/>
    <property type="match status" value="1"/>
</dbReference>
<dbReference type="PANTHER" id="PTHR42760">
    <property type="entry name" value="SHORT-CHAIN DEHYDROGENASES/REDUCTASES FAMILY MEMBER"/>
    <property type="match status" value="1"/>
</dbReference>
<dbReference type="InterPro" id="IPR020904">
    <property type="entry name" value="Sc_DH/Rdtase_CS"/>
</dbReference>
<evidence type="ECO:0000256" key="1">
    <source>
        <dbReference type="ARBA" id="ARBA00006484"/>
    </source>
</evidence>
<dbReference type="CDD" id="cd05233">
    <property type="entry name" value="SDR_c"/>
    <property type="match status" value="1"/>
</dbReference>
<evidence type="ECO:0000256" key="2">
    <source>
        <dbReference type="ARBA" id="ARBA00022857"/>
    </source>
</evidence>
<dbReference type="GO" id="GO:0016616">
    <property type="term" value="F:oxidoreductase activity, acting on the CH-OH group of donors, NAD or NADP as acceptor"/>
    <property type="evidence" value="ECO:0007669"/>
    <property type="project" value="TreeGrafter"/>
</dbReference>
<organism evidence="4 5">
    <name type="scientific">Cyphellophora europaea (strain CBS 101466)</name>
    <name type="common">Phialophora europaea</name>
    <dbReference type="NCBI Taxonomy" id="1220924"/>
    <lineage>
        <taxon>Eukaryota</taxon>
        <taxon>Fungi</taxon>
        <taxon>Dikarya</taxon>
        <taxon>Ascomycota</taxon>
        <taxon>Pezizomycotina</taxon>
        <taxon>Eurotiomycetes</taxon>
        <taxon>Chaetothyriomycetidae</taxon>
        <taxon>Chaetothyriales</taxon>
        <taxon>Cyphellophoraceae</taxon>
        <taxon>Cyphellophora</taxon>
    </lineage>
</organism>
<dbReference type="EMBL" id="KB822720">
    <property type="protein sequence ID" value="ETN40508.1"/>
    <property type="molecule type" value="Genomic_DNA"/>
</dbReference>
<dbReference type="PRINTS" id="PR00081">
    <property type="entry name" value="GDHRDH"/>
</dbReference>
<gene>
    <name evidence="4" type="ORF">HMPREF1541_04785</name>
</gene>
<comment type="similarity">
    <text evidence="1">Belongs to the short-chain dehydrogenases/reductases (SDR) family.</text>
</comment>
<dbReference type="InParanoid" id="W2RXL0"/>
<dbReference type="eggNOG" id="KOG1200">
    <property type="taxonomic scope" value="Eukaryota"/>
</dbReference>
<dbReference type="VEuPathDB" id="FungiDB:HMPREF1541_04785"/>
<dbReference type="Gene3D" id="3.40.50.720">
    <property type="entry name" value="NAD(P)-binding Rossmann-like Domain"/>
    <property type="match status" value="1"/>
</dbReference>
<dbReference type="GeneID" id="19972124"/>
<evidence type="ECO:0000256" key="3">
    <source>
        <dbReference type="ARBA" id="ARBA00023002"/>
    </source>
</evidence>
<dbReference type="HOGENOM" id="CLU_010194_1_0_1"/>
<dbReference type="PROSITE" id="PS00061">
    <property type="entry name" value="ADH_SHORT"/>
    <property type="match status" value="1"/>
</dbReference>
<evidence type="ECO:0000313" key="5">
    <source>
        <dbReference type="Proteomes" id="UP000030752"/>
    </source>
</evidence>
<sequence length="282" mass="29507">MDVPGVALITGAASGIGAACAHTFARDGCSGLALLDVNGPALENLKAEILAARSSRDQQLQHPPASADKPPFRIETYMCDVTSEADVAETLTQAAETFTRLDYVVSAAGIAKKHAGGAAHATLPDWQRVLDVNLTGTFLVLRTAAQIMLTQAPLRSSIDGRELQRGVIVNFSSILGAVGVPLSTAYTASKHGVLGLTRTASEDLAAQGVRINAVCPGYTETPMTMGDAVVKEAMDERVRTMVPMGRMGRPQEIADGVVYLAGGRSSFVCGSALFVDGGYTQR</sequence>
<dbReference type="Pfam" id="PF13561">
    <property type="entry name" value="adh_short_C2"/>
    <property type="match status" value="1"/>
</dbReference>
<keyword evidence="5" id="KW-1185">Reference proteome</keyword>
<dbReference type="AlphaFoldDB" id="W2RXL0"/>
<dbReference type="Proteomes" id="UP000030752">
    <property type="component" value="Unassembled WGS sequence"/>
</dbReference>
<dbReference type="InterPro" id="IPR002347">
    <property type="entry name" value="SDR_fam"/>
</dbReference>
<dbReference type="PANTHER" id="PTHR42760:SF133">
    <property type="entry name" value="3-OXOACYL-[ACYL-CARRIER-PROTEIN] REDUCTASE"/>
    <property type="match status" value="1"/>
</dbReference>
<keyword evidence="3" id="KW-0560">Oxidoreductase</keyword>
<proteinExistence type="inferred from homology"/>
<accession>W2RXL0</accession>
<dbReference type="OrthoDB" id="5840532at2759"/>
<dbReference type="RefSeq" id="XP_008717351.1">
    <property type="nucleotide sequence ID" value="XM_008719129.1"/>
</dbReference>
<protein>
    <submittedName>
        <fullName evidence="4">Uncharacterized protein</fullName>
    </submittedName>
</protein>
<evidence type="ECO:0000313" key="4">
    <source>
        <dbReference type="EMBL" id="ETN40508.1"/>
    </source>
</evidence>
<reference evidence="4 5" key="1">
    <citation type="submission" date="2013-03" db="EMBL/GenBank/DDBJ databases">
        <title>The Genome Sequence of Phialophora europaea CBS 101466.</title>
        <authorList>
            <consortium name="The Broad Institute Genomics Platform"/>
            <person name="Cuomo C."/>
            <person name="de Hoog S."/>
            <person name="Gorbushina A."/>
            <person name="Walker B."/>
            <person name="Young S.K."/>
            <person name="Zeng Q."/>
            <person name="Gargeya S."/>
            <person name="Fitzgerald M."/>
            <person name="Haas B."/>
            <person name="Abouelleil A."/>
            <person name="Allen A.W."/>
            <person name="Alvarado L."/>
            <person name="Arachchi H.M."/>
            <person name="Berlin A.M."/>
            <person name="Chapman S.B."/>
            <person name="Gainer-Dewar J."/>
            <person name="Goldberg J."/>
            <person name="Griggs A."/>
            <person name="Gujja S."/>
            <person name="Hansen M."/>
            <person name="Howarth C."/>
            <person name="Imamovic A."/>
            <person name="Ireland A."/>
            <person name="Larimer J."/>
            <person name="McCowan C."/>
            <person name="Murphy C."/>
            <person name="Pearson M."/>
            <person name="Poon T.W."/>
            <person name="Priest M."/>
            <person name="Roberts A."/>
            <person name="Saif S."/>
            <person name="Shea T."/>
            <person name="Sisk P."/>
            <person name="Sykes S."/>
            <person name="Wortman J."/>
            <person name="Nusbaum C."/>
            <person name="Birren B."/>
        </authorList>
    </citation>
    <scope>NUCLEOTIDE SEQUENCE [LARGE SCALE GENOMIC DNA]</scope>
    <source>
        <strain evidence="4 5">CBS 101466</strain>
    </source>
</reference>
<keyword evidence="2" id="KW-0521">NADP</keyword>
<dbReference type="STRING" id="1220924.W2RXL0"/>
<dbReference type="SUPFAM" id="SSF51735">
    <property type="entry name" value="NAD(P)-binding Rossmann-fold domains"/>
    <property type="match status" value="1"/>
</dbReference>
<dbReference type="InterPro" id="IPR036291">
    <property type="entry name" value="NAD(P)-bd_dom_sf"/>
</dbReference>
<name>W2RXL0_CYPE1</name>